<reference evidence="2 3" key="1">
    <citation type="journal article" date="2003" name="Int. J. Syst. Evol. Microbiol.">
        <title>Halobacillus salinus sp. nov., isolated from a salt lake on the coast of the East Sea in Korea.</title>
        <authorList>
            <person name="Yoon J.H."/>
            <person name="Kang K.H."/>
            <person name="Park Y.H."/>
        </authorList>
    </citation>
    <scope>NUCLEOTIDE SEQUENCE [LARGE SCALE GENOMIC DNA]</scope>
    <source>
        <strain evidence="2 3">HSL-3</strain>
    </source>
</reference>
<gene>
    <name evidence="2" type="ORF">E4663_00880</name>
</gene>
<dbReference type="Proteomes" id="UP000297982">
    <property type="component" value="Unassembled WGS sequence"/>
</dbReference>
<evidence type="ECO:0000313" key="2">
    <source>
        <dbReference type="EMBL" id="TGB03592.1"/>
    </source>
</evidence>
<dbReference type="EMBL" id="SRJC01000001">
    <property type="protein sequence ID" value="TGB03592.1"/>
    <property type="molecule type" value="Genomic_DNA"/>
</dbReference>
<keyword evidence="3" id="KW-1185">Reference proteome</keyword>
<sequence>MKRLTKKQKLKYLIYYPLAAGVLAFLLTFLLTMDWVESITRSIGLTIGFFVFWWGWALLFPQSLPENQNNSSKEHQLARNIAFYGIILALVVGFIWVW</sequence>
<dbReference type="AlphaFoldDB" id="A0A4Z0GZE2"/>
<dbReference type="STRING" id="192814.GCA_900166575_00451"/>
<accession>A0A4Z0GZE2</accession>
<keyword evidence="1" id="KW-0472">Membrane</keyword>
<comment type="caution">
    <text evidence="2">The sequence shown here is derived from an EMBL/GenBank/DDBJ whole genome shotgun (WGS) entry which is preliminary data.</text>
</comment>
<keyword evidence="1" id="KW-0812">Transmembrane</keyword>
<feature type="transmembrane region" description="Helical" evidence="1">
    <location>
        <begin position="81"/>
        <end position="97"/>
    </location>
</feature>
<protein>
    <submittedName>
        <fullName evidence="2">Uncharacterized protein</fullName>
    </submittedName>
</protein>
<feature type="transmembrane region" description="Helical" evidence="1">
    <location>
        <begin position="39"/>
        <end position="60"/>
    </location>
</feature>
<dbReference type="RefSeq" id="WP_135326320.1">
    <property type="nucleotide sequence ID" value="NZ_SRJC01000001.1"/>
</dbReference>
<feature type="transmembrane region" description="Helical" evidence="1">
    <location>
        <begin position="12"/>
        <end position="33"/>
    </location>
</feature>
<name>A0A4Z0GZE2_9BACI</name>
<proteinExistence type="predicted"/>
<organism evidence="2 3">
    <name type="scientific">Halobacillus salinus</name>
    <dbReference type="NCBI Taxonomy" id="192814"/>
    <lineage>
        <taxon>Bacteria</taxon>
        <taxon>Bacillati</taxon>
        <taxon>Bacillota</taxon>
        <taxon>Bacilli</taxon>
        <taxon>Bacillales</taxon>
        <taxon>Bacillaceae</taxon>
        <taxon>Halobacillus</taxon>
    </lineage>
</organism>
<keyword evidence="1" id="KW-1133">Transmembrane helix</keyword>
<evidence type="ECO:0000256" key="1">
    <source>
        <dbReference type="SAM" id="Phobius"/>
    </source>
</evidence>
<evidence type="ECO:0000313" key="3">
    <source>
        <dbReference type="Proteomes" id="UP000297982"/>
    </source>
</evidence>